<organism evidence="3 4">
    <name type="scientific">Candidatus Filomicrobium marinum</name>
    <dbReference type="NCBI Taxonomy" id="1608628"/>
    <lineage>
        <taxon>Bacteria</taxon>
        <taxon>Pseudomonadati</taxon>
        <taxon>Pseudomonadota</taxon>
        <taxon>Alphaproteobacteria</taxon>
        <taxon>Hyphomicrobiales</taxon>
        <taxon>Hyphomicrobiaceae</taxon>
        <taxon>Filomicrobium</taxon>
    </lineage>
</organism>
<feature type="transmembrane region" description="Helical" evidence="2">
    <location>
        <begin position="70"/>
        <end position="93"/>
    </location>
</feature>
<keyword evidence="2" id="KW-1133">Transmembrane helix</keyword>
<reference evidence="4" key="1">
    <citation type="submission" date="2015-02" db="EMBL/GenBank/DDBJ databases">
        <authorList>
            <person name="Chooi Y.-H."/>
        </authorList>
    </citation>
    <scope>NUCLEOTIDE SEQUENCE [LARGE SCALE GENOMIC DNA]</scope>
    <source>
        <strain evidence="4">strain Y</strain>
    </source>
</reference>
<evidence type="ECO:0000256" key="2">
    <source>
        <dbReference type="SAM" id="Phobius"/>
    </source>
</evidence>
<gene>
    <name evidence="3" type="ORF">YBN1229_v1_1009</name>
</gene>
<keyword evidence="2" id="KW-0812">Transmembrane</keyword>
<feature type="region of interest" description="Disordered" evidence="1">
    <location>
        <begin position="176"/>
        <end position="202"/>
    </location>
</feature>
<dbReference type="EMBL" id="LN829119">
    <property type="protein sequence ID" value="CPR16888.1"/>
    <property type="molecule type" value="Genomic_DNA"/>
</dbReference>
<dbReference type="OrthoDB" id="7032238at2"/>
<feature type="transmembrane region" description="Helical" evidence="2">
    <location>
        <begin position="118"/>
        <end position="143"/>
    </location>
</feature>
<dbReference type="AlphaFoldDB" id="A0A0D6JD91"/>
<protein>
    <submittedName>
        <fullName evidence="3">Uncharacterized protein</fullName>
    </submittedName>
</protein>
<feature type="transmembrane region" description="Helical" evidence="2">
    <location>
        <begin position="268"/>
        <end position="290"/>
    </location>
</feature>
<feature type="transmembrane region" description="Helical" evidence="2">
    <location>
        <begin position="29"/>
        <end position="58"/>
    </location>
</feature>
<evidence type="ECO:0000313" key="3">
    <source>
        <dbReference type="EMBL" id="CPR16888.1"/>
    </source>
</evidence>
<feature type="compositionally biased region" description="Low complexity" evidence="1">
    <location>
        <begin position="178"/>
        <end position="198"/>
    </location>
</feature>
<dbReference type="KEGG" id="fil:BN1229_v1_1005"/>
<name>A0A0D6JD91_9HYPH</name>
<evidence type="ECO:0000313" key="4">
    <source>
        <dbReference type="Proteomes" id="UP000033187"/>
    </source>
</evidence>
<evidence type="ECO:0000256" key="1">
    <source>
        <dbReference type="SAM" id="MobiDB-lite"/>
    </source>
</evidence>
<dbReference type="Proteomes" id="UP000033187">
    <property type="component" value="Chromosome 1"/>
</dbReference>
<accession>A0A0D6JD91</accession>
<sequence>MVTTSFDPNATTAVVTDVEVTGRRPYLDWAAVVAGAVIATAMSLLLTMFGSSVGLFVASPWSENGISAESIGIIAAIWFAFTYIYSIGMGAYFTGRMRARMSGFKSDETGFRDGANGLVVWALSLIIGACLAAIIGSSVANLATKTALSAARSTAEIVAPVADDAGDALWREFAPESPANQTQQPPAGQPATTTQTGPSRAQREEVMRILREGLINGEIKEEDRTYLARLIQSKTGLTLEQAEQRVRSTVTGAIDRAKSVVEAARKGAAFAGFWASLVLLLSGVAAWWAASLGGSHRDEQTLAT</sequence>
<dbReference type="RefSeq" id="WP_046477056.1">
    <property type="nucleotide sequence ID" value="NZ_LN829118.1"/>
</dbReference>
<dbReference type="KEGG" id="fiy:BN1229_v1_1009"/>
<keyword evidence="4" id="KW-1185">Reference proteome</keyword>
<proteinExistence type="predicted"/>
<keyword evidence="2" id="KW-0472">Membrane</keyword>